<evidence type="ECO:0000256" key="9">
    <source>
        <dbReference type="SAM" id="Coils"/>
    </source>
</evidence>
<dbReference type="Gene3D" id="1.25.40.10">
    <property type="entry name" value="Tetratricopeptide repeat domain"/>
    <property type="match status" value="2"/>
</dbReference>
<gene>
    <name evidence="13" type="ORF">Q765_01720</name>
</gene>
<dbReference type="EMBL" id="JRLX01000001">
    <property type="protein sequence ID" value="KGO88645.1"/>
    <property type="molecule type" value="Genomic_DNA"/>
</dbReference>
<evidence type="ECO:0000313" key="13">
    <source>
        <dbReference type="EMBL" id="KGO88645.1"/>
    </source>
</evidence>
<dbReference type="PROSITE" id="PS50109">
    <property type="entry name" value="HIS_KIN"/>
    <property type="match status" value="1"/>
</dbReference>
<evidence type="ECO:0000256" key="1">
    <source>
        <dbReference type="ARBA" id="ARBA00000085"/>
    </source>
</evidence>
<evidence type="ECO:0000256" key="10">
    <source>
        <dbReference type="SAM" id="Phobius"/>
    </source>
</evidence>
<keyword evidence="8" id="KW-0802">TPR repeat</keyword>
<keyword evidence="4" id="KW-0808">Transferase</keyword>
<keyword evidence="6" id="KW-0418">Kinase</keyword>
<dbReference type="SUPFAM" id="SSF48452">
    <property type="entry name" value="TPR-like"/>
    <property type="match status" value="2"/>
</dbReference>
<dbReference type="Gene3D" id="3.30.565.10">
    <property type="entry name" value="Histidine kinase-like ATPase, C-terminal domain"/>
    <property type="match status" value="1"/>
</dbReference>
<keyword evidence="10" id="KW-0812">Transmembrane</keyword>
<dbReference type="GO" id="GO:0004673">
    <property type="term" value="F:protein histidine kinase activity"/>
    <property type="evidence" value="ECO:0007669"/>
    <property type="project" value="UniProtKB-EC"/>
</dbReference>
<dbReference type="SUPFAM" id="SSF55874">
    <property type="entry name" value="ATPase domain of HSP90 chaperone/DNA topoisomerase II/histidine kinase"/>
    <property type="match status" value="1"/>
</dbReference>
<feature type="signal peptide" evidence="11">
    <location>
        <begin position="1"/>
        <end position="26"/>
    </location>
</feature>
<feature type="coiled-coil region" evidence="9">
    <location>
        <begin position="515"/>
        <end position="552"/>
    </location>
</feature>
<evidence type="ECO:0000256" key="2">
    <source>
        <dbReference type="ARBA" id="ARBA00012438"/>
    </source>
</evidence>
<feature type="chain" id="PRO_5002003338" description="histidine kinase" evidence="11">
    <location>
        <begin position="27"/>
        <end position="756"/>
    </location>
</feature>
<dbReference type="InterPro" id="IPR019734">
    <property type="entry name" value="TPR_rpt"/>
</dbReference>
<dbReference type="STRING" id="1121895.GCA_000378485_00549"/>
<dbReference type="AlphaFoldDB" id="A0A0A2MK15"/>
<protein>
    <recommendedName>
        <fullName evidence="2">histidine kinase</fullName>
        <ecNumber evidence="2">2.7.13.3</ecNumber>
    </recommendedName>
</protein>
<dbReference type="InterPro" id="IPR036890">
    <property type="entry name" value="HATPase_C_sf"/>
</dbReference>
<evidence type="ECO:0000256" key="11">
    <source>
        <dbReference type="SAM" id="SignalP"/>
    </source>
</evidence>
<keyword evidence="3" id="KW-0597">Phosphoprotein</keyword>
<name>A0A0A2MK15_9FLAO</name>
<comment type="catalytic activity">
    <reaction evidence="1">
        <text>ATP + protein L-histidine = ADP + protein N-phospho-L-histidine.</text>
        <dbReference type="EC" id="2.7.13.3"/>
    </reaction>
</comment>
<evidence type="ECO:0000256" key="8">
    <source>
        <dbReference type="PROSITE-ProRule" id="PRU00339"/>
    </source>
</evidence>
<dbReference type="GO" id="GO:0005524">
    <property type="term" value="F:ATP binding"/>
    <property type="evidence" value="ECO:0007669"/>
    <property type="project" value="UniProtKB-KW"/>
</dbReference>
<keyword evidence="10" id="KW-1133">Transmembrane helix</keyword>
<keyword evidence="7" id="KW-0067">ATP-binding</keyword>
<evidence type="ECO:0000256" key="6">
    <source>
        <dbReference type="ARBA" id="ARBA00022777"/>
    </source>
</evidence>
<keyword evidence="5" id="KW-0547">Nucleotide-binding</keyword>
<keyword evidence="11" id="KW-0732">Signal</keyword>
<evidence type="ECO:0000256" key="5">
    <source>
        <dbReference type="ARBA" id="ARBA00022741"/>
    </source>
</evidence>
<dbReference type="SMART" id="SM00387">
    <property type="entry name" value="HATPase_c"/>
    <property type="match status" value="1"/>
</dbReference>
<accession>A0A0A2MK15</accession>
<dbReference type="Gene3D" id="3.30.450.20">
    <property type="entry name" value="PAS domain"/>
    <property type="match status" value="1"/>
</dbReference>
<dbReference type="Pfam" id="PF02518">
    <property type="entry name" value="HATPase_c"/>
    <property type="match status" value="1"/>
</dbReference>
<keyword evidence="14" id="KW-1185">Reference proteome</keyword>
<feature type="transmembrane region" description="Helical" evidence="10">
    <location>
        <begin position="492"/>
        <end position="515"/>
    </location>
</feature>
<keyword evidence="10" id="KW-0472">Membrane</keyword>
<dbReference type="PANTHER" id="PTHR41523">
    <property type="entry name" value="TWO-COMPONENT SYSTEM SENSOR PROTEIN"/>
    <property type="match status" value="1"/>
</dbReference>
<feature type="repeat" description="TPR" evidence="8">
    <location>
        <begin position="255"/>
        <end position="288"/>
    </location>
</feature>
<comment type="caution">
    <text evidence="13">The sequence shown here is derived from an EMBL/GenBank/DDBJ whole genome shotgun (WGS) entry which is preliminary data.</text>
</comment>
<dbReference type="eggNOG" id="COG3920">
    <property type="taxonomic scope" value="Bacteria"/>
</dbReference>
<dbReference type="InterPro" id="IPR005467">
    <property type="entry name" value="His_kinase_dom"/>
</dbReference>
<dbReference type="PANTHER" id="PTHR41523:SF8">
    <property type="entry name" value="ETHYLENE RESPONSE SENSOR PROTEIN"/>
    <property type="match status" value="1"/>
</dbReference>
<feature type="domain" description="Histidine kinase" evidence="12">
    <location>
        <begin position="552"/>
        <end position="745"/>
    </location>
</feature>
<dbReference type="PROSITE" id="PS50005">
    <property type="entry name" value="TPR"/>
    <property type="match status" value="1"/>
</dbReference>
<organism evidence="13 14">
    <name type="scientific">Flavobacterium rivuli WB 3.3-2 = DSM 21788</name>
    <dbReference type="NCBI Taxonomy" id="1121895"/>
    <lineage>
        <taxon>Bacteria</taxon>
        <taxon>Pseudomonadati</taxon>
        <taxon>Bacteroidota</taxon>
        <taxon>Flavobacteriia</taxon>
        <taxon>Flavobacteriales</taxon>
        <taxon>Flavobacteriaceae</taxon>
        <taxon>Flavobacterium</taxon>
    </lineage>
</organism>
<dbReference type="SMART" id="SM00028">
    <property type="entry name" value="TPR"/>
    <property type="match status" value="4"/>
</dbReference>
<dbReference type="InterPro" id="IPR011990">
    <property type="entry name" value="TPR-like_helical_dom_sf"/>
</dbReference>
<proteinExistence type="predicted"/>
<reference evidence="13 14" key="1">
    <citation type="submission" date="2013-09" db="EMBL/GenBank/DDBJ databases">
        <authorList>
            <person name="Zeng Z."/>
            <person name="Chen C."/>
        </authorList>
    </citation>
    <scope>NUCLEOTIDE SEQUENCE [LARGE SCALE GENOMIC DNA]</scope>
    <source>
        <strain evidence="13 14">WB 3.3-2</strain>
    </source>
</reference>
<dbReference type="EC" id="2.7.13.3" evidence="2"/>
<dbReference type="OrthoDB" id="9767435at2"/>
<dbReference type="Pfam" id="PF07568">
    <property type="entry name" value="HisKA_2"/>
    <property type="match status" value="1"/>
</dbReference>
<dbReference type="Proteomes" id="UP000030152">
    <property type="component" value="Unassembled WGS sequence"/>
</dbReference>
<keyword evidence="9" id="KW-0175">Coiled coil</keyword>
<evidence type="ECO:0000313" key="14">
    <source>
        <dbReference type="Proteomes" id="UP000030152"/>
    </source>
</evidence>
<evidence type="ECO:0000259" key="12">
    <source>
        <dbReference type="PROSITE" id="PS50109"/>
    </source>
</evidence>
<evidence type="ECO:0000256" key="4">
    <source>
        <dbReference type="ARBA" id="ARBA00022679"/>
    </source>
</evidence>
<dbReference type="InterPro" id="IPR003594">
    <property type="entry name" value="HATPase_dom"/>
</dbReference>
<evidence type="ECO:0000256" key="3">
    <source>
        <dbReference type="ARBA" id="ARBA00022553"/>
    </source>
</evidence>
<evidence type="ECO:0000256" key="7">
    <source>
        <dbReference type="ARBA" id="ARBA00022840"/>
    </source>
</evidence>
<dbReference type="InterPro" id="IPR011495">
    <property type="entry name" value="Sig_transdc_His_kin_sub2_dim/P"/>
</dbReference>
<dbReference type="Pfam" id="PF13374">
    <property type="entry name" value="TPR_10"/>
    <property type="match status" value="1"/>
</dbReference>
<dbReference type="eggNOG" id="COG0457">
    <property type="taxonomic scope" value="Bacteria"/>
</dbReference>
<sequence length="756" mass="86376">MVSKVNVRGVFYGLLLLLSTTISVNAQSPQEVAKLKQQLEGSNDNTKKVTLLLALGKYSLYKEGEYKIDLDSARAYTNEARSLSETLHYKAGIGRSILQDARIYREGGNKKKAWQVANNALTYFTVNNMPVLKGDTYLELRNHLTQDEKDIEKQIKYTNLAIGLYKKSGSKEKQANTLIDLSDLYQAKSDLNKSLHLLQESLAIYKNIKFKRLQGVYIYMADAYRLSNNNDLSIKYALMAVKTAEDLHDNSMQLCMIYNHVGLIYFDVKNFEEALVYFKKALNVAYQHNDNRAVNELSHNIASILYRKHRDREAIDLLNIAVTKYPSDNSDVQVVINQFFTICYLRIKDYNNAKIYYNKLLQQYGTTTNANIYRGYLYKGIITYLRETGQVTRTYKYLEEYKNYCVGNKYLHGLAEMEFSYFKSDSASGNLSGAIDHLKKYHYLRDSTISVSRTKQVSALQIQYETEKKDKNIIVLKELSKLQESKLHNSTIIQYVFAGGLLLSTLFIGLLYYAYRLKQRTNKKLELKRQQIDEQNALLKKLLTEKEWLLKEIHHRVKNNLQIVISLLNTQSSFLENKEALAAIQNSQHRMHAMSLIHQRLYQSENLASINMSWYINELVSYLKECLGSDKKIKFILDNEAVELDVAQAVPLGLILNEAISNAIKYAFPDKDRGTIEISLKRTEGTNYQLIVADDGVGLPENADLQNSNSLGMNLMAGLSQQLDGSFSIKNDNGVNVAITFTKNNNLGKIDVTVPV</sequence>
<dbReference type="RefSeq" id="WP_020211673.1">
    <property type="nucleotide sequence ID" value="NZ_JRLX01000001.1"/>
</dbReference>